<organism evidence="1 2">
    <name type="scientific">Smallanthus sonchifolius</name>
    <dbReference type="NCBI Taxonomy" id="185202"/>
    <lineage>
        <taxon>Eukaryota</taxon>
        <taxon>Viridiplantae</taxon>
        <taxon>Streptophyta</taxon>
        <taxon>Embryophyta</taxon>
        <taxon>Tracheophyta</taxon>
        <taxon>Spermatophyta</taxon>
        <taxon>Magnoliopsida</taxon>
        <taxon>eudicotyledons</taxon>
        <taxon>Gunneridae</taxon>
        <taxon>Pentapetalae</taxon>
        <taxon>asterids</taxon>
        <taxon>campanulids</taxon>
        <taxon>Asterales</taxon>
        <taxon>Asteraceae</taxon>
        <taxon>Asteroideae</taxon>
        <taxon>Heliantheae alliance</taxon>
        <taxon>Millerieae</taxon>
        <taxon>Smallanthus</taxon>
    </lineage>
</organism>
<reference evidence="1 2" key="2">
    <citation type="journal article" date="2022" name="Mol. Ecol. Resour.">
        <title>The genomes of chicory, endive, great burdock and yacon provide insights into Asteraceae paleo-polyploidization history and plant inulin production.</title>
        <authorList>
            <person name="Fan W."/>
            <person name="Wang S."/>
            <person name="Wang H."/>
            <person name="Wang A."/>
            <person name="Jiang F."/>
            <person name="Liu H."/>
            <person name="Zhao H."/>
            <person name="Xu D."/>
            <person name="Zhang Y."/>
        </authorList>
    </citation>
    <scope>NUCLEOTIDE SEQUENCE [LARGE SCALE GENOMIC DNA]</scope>
    <source>
        <strain evidence="2">cv. Yunnan</strain>
        <tissue evidence="1">Leaves</tissue>
    </source>
</reference>
<proteinExistence type="predicted"/>
<protein>
    <submittedName>
        <fullName evidence="1">Uncharacterized protein</fullName>
    </submittedName>
</protein>
<name>A0ACB9HF18_9ASTR</name>
<gene>
    <name evidence="1" type="ORF">L1987_36733</name>
</gene>
<keyword evidence="2" id="KW-1185">Reference proteome</keyword>
<dbReference type="EMBL" id="CM042029">
    <property type="protein sequence ID" value="KAI3794106.1"/>
    <property type="molecule type" value="Genomic_DNA"/>
</dbReference>
<accession>A0ACB9HF18</accession>
<evidence type="ECO:0000313" key="2">
    <source>
        <dbReference type="Proteomes" id="UP001056120"/>
    </source>
</evidence>
<sequence>MAPKHGRVLTLEIDKKCKVKDRFNVFNRNFSGLWRWKRLQFSFVELIEWELCSSLLASVRISSNIDGWEWLSGWSGEVYICGPSAEAEIPDGPDLVSPDPESTQLLKKVAGIISSDLKDANVRLKTEQACYMPCTDDEVSIMGAIPGMKHCYVASGHGCWGILFGPATGATMTELVLEGHSTIIDLTCFSPDRFLTT</sequence>
<reference evidence="2" key="1">
    <citation type="journal article" date="2022" name="Mol. Ecol. Resour.">
        <title>The genomes of chicory, endive, great burdock and yacon provide insights into Asteraceae palaeo-polyploidization history and plant inulin production.</title>
        <authorList>
            <person name="Fan W."/>
            <person name="Wang S."/>
            <person name="Wang H."/>
            <person name="Wang A."/>
            <person name="Jiang F."/>
            <person name="Liu H."/>
            <person name="Zhao H."/>
            <person name="Xu D."/>
            <person name="Zhang Y."/>
        </authorList>
    </citation>
    <scope>NUCLEOTIDE SEQUENCE [LARGE SCALE GENOMIC DNA]</scope>
    <source>
        <strain evidence="2">cv. Yunnan</strain>
    </source>
</reference>
<evidence type="ECO:0000313" key="1">
    <source>
        <dbReference type="EMBL" id="KAI3794106.1"/>
    </source>
</evidence>
<comment type="caution">
    <text evidence="1">The sequence shown here is derived from an EMBL/GenBank/DDBJ whole genome shotgun (WGS) entry which is preliminary data.</text>
</comment>
<dbReference type="Proteomes" id="UP001056120">
    <property type="component" value="Linkage Group LG12"/>
</dbReference>